<dbReference type="EMBL" id="LN555523">
    <property type="protein sequence ID" value="CED94440.1"/>
    <property type="molecule type" value="Genomic_DNA"/>
</dbReference>
<dbReference type="Pfam" id="PF06133">
    <property type="entry name" value="Com_YlbF"/>
    <property type="match status" value="1"/>
</dbReference>
<sequence length="111" mass="13285">MAIYETATKLANEIKSSKEYTQFKKYMQEVKKDPECEKLLTEYKLNQVKIQNFMVNDQKEQKRNSVKFESLKKKVFNNKKLSRYLNSEQQFTSMMAHINQILSQAVENDYK</sequence>
<evidence type="ECO:0000313" key="2">
    <source>
        <dbReference type="Proteomes" id="UP000245622"/>
    </source>
</evidence>
<name>A0A1V1I2J8_9FIRM</name>
<dbReference type="GeneID" id="82205860"/>
<dbReference type="SUPFAM" id="SSF158622">
    <property type="entry name" value="YheA/YmcA-like"/>
    <property type="match status" value="1"/>
</dbReference>
<dbReference type="InterPro" id="IPR010368">
    <property type="entry name" value="Com_YlbF"/>
</dbReference>
<accession>A0A1V1I2J8</accession>
<dbReference type="Proteomes" id="UP000245622">
    <property type="component" value="Chromosome 1"/>
</dbReference>
<evidence type="ECO:0000313" key="1">
    <source>
        <dbReference type="EMBL" id="CED94440.1"/>
    </source>
</evidence>
<dbReference type="Gene3D" id="1.20.1500.10">
    <property type="entry name" value="YheA/YmcA-like"/>
    <property type="match status" value="1"/>
</dbReference>
<gene>
    <name evidence="1" type="ORF">CRIB_1833</name>
</gene>
<dbReference type="InterPro" id="IPR023378">
    <property type="entry name" value="YheA/YmcA-like_dom_sf"/>
</dbReference>
<protein>
    <recommendedName>
        <fullName evidence="3">YlbF family regulator</fullName>
    </recommendedName>
</protein>
<reference evidence="1 2" key="1">
    <citation type="submission" date="2014-04" db="EMBL/GenBank/DDBJ databases">
        <authorList>
            <person name="Hornung B.V."/>
        </authorList>
    </citation>
    <scope>NUCLEOTIDE SEQUENCE [LARGE SCALE GENOMIC DNA]</scope>
    <source>
        <strain evidence="1 2">CRIB</strain>
    </source>
</reference>
<dbReference type="KEGG" id="ril:CRIB_1833"/>
<dbReference type="AlphaFoldDB" id="A0A1V1I2J8"/>
<organism evidence="1 2">
    <name type="scientific">Romboutsia ilealis</name>
    <dbReference type="NCBI Taxonomy" id="1115758"/>
    <lineage>
        <taxon>Bacteria</taxon>
        <taxon>Bacillati</taxon>
        <taxon>Bacillota</taxon>
        <taxon>Clostridia</taxon>
        <taxon>Peptostreptococcales</taxon>
        <taxon>Peptostreptococcaceae</taxon>
        <taxon>Romboutsia</taxon>
    </lineage>
</organism>
<evidence type="ECO:0008006" key="3">
    <source>
        <dbReference type="Google" id="ProtNLM"/>
    </source>
</evidence>
<proteinExistence type="predicted"/>
<keyword evidence="2" id="KW-1185">Reference proteome</keyword>
<dbReference type="RefSeq" id="WP_180701960.1">
    <property type="nucleotide sequence ID" value="NZ_CAJUCR010000004.1"/>
</dbReference>